<dbReference type="Proteomes" id="UP001432062">
    <property type="component" value="Chromosome"/>
</dbReference>
<keyword evidence="3" id="KW-1185">Reference proteome</keyword>
<feature type="transmembrane region" description="Helical" evidence="1">
    <location>
        <begin position="121"/>
        <end position="138"/>
    </location>
</feature>
<protein>
    <recommendedName>
        <fullName evidence="4">DUF983 domain-containing protein</fullName>
    </recommendedName>
</protein>
<evidence type="ECO:0008006" key="4">
    <source>
        <dbReference type="Google" id="ProtNLM"/>
    </source>
</evidence>
<evidence type="ECO:0000313" key="3">
    <source>
        <dbReference type="Proteomes" id="UP001432062"/>
    </source>
</evidence>
<keyword evidence="1" id="KW-1133">Transmembrane helix</keyword>
<feature type="transmembrane region" description="Helical" evidence="1">
    <location>
        <begin position="144"/>
        <end position="167"/>
    </location>
</feature>
<name>A0ABZ1YGH4_9NOCA</name>
<proteinExistence type="predicted"/>
<evidence type="ECO:0000313" key="2">
    <source>
        <dbReference type="EMBL" id="WUV42312.1"/>
    </source>
</evidence>
<evidence type="ECO:0000256" key="1">
    <source>
        <dbReference type="SAM" id="Phobius"/>
    </source>
</evidence>
<keyword evidence="1" id="KW-0812">Transmembrane</keyword>
<gene>
    <name evidence="2" type="ORF">OG563_23865</name>
</gene>
<dbReference type="EMBL" id="CP109441">
    <property type="protein sequence ID" value="WUV42312.1"/>
    <property type="molecule type" value="Genomic_DNA"/>
</dbReference>
<dbReference type="RefSeq" id="WP_329405125.1">
    <property type="nucleotide sequence ID" value="NZ_CP109441.1"/>
</dbReference>
<organism evidence="2 3">
    <name type="scientific">Nocardia vinacea</name>
    <dbReference type="NCBI Taxonomy" id="96468"/>
    <lineage>
        <taxon>Bacteria</taxon>
        <taxon>Bacillati</taxon>
        <taxon>Actinomycetota</taxon>
        <taxon>Actinomycetes</taxon>
        <taxon>Mycobacteriales</taxon>
        <taxon>Nocardiaceae</taxon>
        <taxon>Nocardia</taxon>
    </lineage>
</organism>
<sequence length="214" mass="24161">MTIRLRRCQDPLPNAGSLWRKTPRRLRVEPLELEIAQPLPDLCPGHGLPAVSRNHVRARFYDTDLHPRFHRTARERDLGKNLFTGGVVPVAPVSTILVGEWPVCDRCVRTSGRYRWAARSLLWLMVANLVAVVIVSVAHVDPLLIPLVLALFPGSIPLGLVVVIHLFGKSAQRVTYRPIYDERFAFVQAHPHFRAAIEQDPRCRPSLDKEPGTQ</sequence>
<reference evidence="2" key="1">
    <citation type="submission" date="2022-10" db="EMBL/GenBank/DDBJ databases">
        <title>The complete genomes of actinobacterial strains from the NBC collection.</title>
        <authorList>
            <person name="Joergensen T.S."/>
            <person name="Alvarez Arevalo M."/>
            <person name="Sterndorff E.B."/>
            <person name="Faurdal D."/>
            <person name="Vuksanovic O."/>
            <person name="Mourched A.-S."/>
            <person name="Charusanti P."/>
            <person name="Shaw S."/>
            <person name="Blin K."/>
            <person name="Weber T."/>
        </authorList>
    </citation>
    <scope>NUCLEOTIDE SEQUENCE</scope>
    <source>
        <strain evidence="2">NBC_01482</strain>
    </source>
</reference>
<accession>A0ABZ1YGH4</accession>
<keyword evidence="1" id="KW-0472">Membrane</keyword>